<dbReference type="Pfam" id="PF09922">
    <property type="entry name" value="LiaF-like_C"/>
    <property type="match status" value="1"/>
</dbReference>
<evidence type="ECO:0000259" key="2">
    <source>
        <dbReference type="Pfam" id="PF09922"/>
    </source>
</evidence>
<dbReference type="EMBL" id="JBBAXC010000003">
    <property type="protein sequence ID" value="MEI5906460.1"/>
    <property type="molecule type" value="Genomic_DNA"/>
</dbReference>
<feature type="domain" description="Cell wall-active antibiotics response LiaF-like C-terminal" evidence="2">
    <location>
        <begin position="157"/>
        <end position="269"/>
    </location>
</feature>
<dbReference type="RefSeq" id="WP_336585892.1">
    <property type="nucleotide sequence ID" value="NZ_JBBAXC010000003.1"/>
</dbReference>
<keyword evidence="1" id="KW-0812">Transmembrane</keyword>
<comment type="caution">
    <text evidence="3">The sequence shown here is derived from an EMBL/GenBank/DDBJ whole genome shotgun (WGS) entry which is preliminary data.</text>
</comment>
<organism evidence="3 4">
    <name type="scientific">Bacillus spongiae</name>
    <dbReference type="NCBI Taxonomy" id="2683610"/>
    <lineage>
        <taxon>Bacteria</taxon>
        <taxon>Bacillati</taxon>
        <taxon>Bacillota</taxon>
        <taxon>Bacilli</taxon>
        <taxon>Bacillales</taxon>
        <taxon>Bacillaceae</taxon>
        <taxon>Bacillus</taxon>
    </lineage>
</organism>
<protein>
    <submittedName>
        <fullName evidence="3">Cell wall-active antibiotics response protein LiaF</fullName>
    </submittedName>
</protein>
<evidence type="ECO:0000313" key="3">
    <source>
        <dbReference type="EMBL" id="MEI5906460.1"/>
    </source>
</evidence>
<reference evidence="3 4" key="1">
    <citation type="journal article" date="2018" name="J. Microbiol.">
        <title>Bacillus spongiae sp. nov., isolated from sponge of Jeju Island.</title>
        <authorList>
            <person name="Lee G.E."/>
            <person name="Im W.T."/>
            <person name="Park J.S."/>
        </authorList>
    </citation>
    <scope>NUCLEOTIDE SEQUENCE [LARGE SCALE GENOMIC DNA]</scope>
    <source>
        <strain evidence="3 4">135PIL107-10</strain>
    </source>
</reference>
<evidence type="ECO:0000256" key="1">
    <source>
        <dbReference type="SAM" id="Phobius"/>
    </source>
</evidence>
<dbReference type="InterPro" id="IPR016975">
    <property type="entry name" value="Cell_wall_LiaF"/>
</dbReference>
<dbReference type="InterPro" id="IPR047793">
    <property type="entry name" value="LiaF_C"/>
</dbReference>
<sequence length="272" mass="30706">MNKQSIMQAFFLIFLLFIGIVLLLLNVGVISLEIGEVIVELIPYAITLTGLSFLVKSFVRKSSGRLFLGILLTTYGGLIILNSYDLVSFSYTDLLNLWPVLIIFIAIKGIFFRGNNINEADFHKKRVDLTDIDDEVFQKKIKKIKKSKPLPNQHSAFIGDMRFSENNWSVEPMTLSHFIGDVFVDFGKAFIPDGETPINVSHWIGDIKILIPEDVGVEIYAKVNIGDIKLLNLKSNDIKPTMHYRSPDYESAVKKVKLILSLNIGSIRVDKV</sequence>
<keyword evidence="1" id="KW-0472">Membrane</keyword>
<keyword evidence="1" id="KW-1133">Transmembrane helix</keyword>
<dbReference type="NCBIfam" id="NF040535">
    <property type="entry name" value="LiaF_C_term"/>
    <property type="match status" value="1"/>
</dbReference>
<name>A0ABU8HB00_9BACI</name>
<keyword evidence="4" id="KW-1185">Reference proteome</keyword>
<dbReference type="PIRSF" id="PIRSF031509">
    <property type="entry name" value="Cell_wall_LiaF/YvqF"/>
    <property type="match status" value="1"/>
</dbReference>
<proteinExistence type="predicted"/>
<evidence type="ECO:0000313" key="4">
    <source>
        <dbReference type="Proteomes" id="UP001312865"/>
    </source>
</evidence>
<feature type="transmembrane region" description="Helical" evidence="1">
    <location>
        <begin position="66"/>
        <end position="84"/>
    </location>
</feature>
<feature type="transmembrane region" description="Helical" evidence="1">
    <location>
        <begin position="41"/>
        <end position="59"/>
    </location>
</feature>
<feature type="transmembrane region" description="Helical" evidence="1">
    <location>
        <begin position="96"/>
        <end position="116"/>
    </location>
</feature>
<dbReference type="Proteomes" id="UP001312865">
    <property type="component" value="Unassembled WGS sequence"/>
</dbReference>
<gene>
    <name evidence="3" type="primary">liaF</name>
    <name evidence="3" type="ORF">WAK64_05250</name>
</gene>
<dbReference type="InterPro" id="IPR024425">
    <property type="entry name" value="LiaF-like_C"/>
</dbReference>
<accession>A0ABU8HB00</accession>